<protein>
    <recommendedName>
        <fullName evidence="1">DUF8118 domain-containing protein</fullName>
    </recommendedName>
</protein>
<dbReference type="RefSeq" id="WP_092735464.1">
    <property type="nucleotide sequence ID" value="NZ_FNPC01000026.1"/>
</dbReference>
<proteinExistence type="predicted"/>
<accession>A0A1H3PD66</accession>
<gene>
    <name evidence="2" type="ORF">SAMN05216564_1263</name>
</gene>
<evidence type="ECO:0000313" key="3">
    <source>
        <dbReference type="Proteomes" id="UP000199079"/>
    </source>
</evidence>
<evidence type="ECO:0000313" key="2">
    <source>
        <dbReference type="EMBL" id="SDY98755.1"/>
    </source>
</evidence>
<dbReference type="AlphaFoldDB" id="A0A1H3PD66"/>
<sequence length="73" mass="8021">MSAYDTRAEGRTGSEHTIVVEEGPRWKGPFAEYDKYGEPTGAEYVRCTGCGVEVLEGDTRHATHRDGCDGPEE</sequence>
<dbReference type="Proteomes" id="UP000199079">
    <property type="component" value="Unassembled WGS sequence"/>
</dbReference>
<reference evidence="3" key="1">
    <citation type="submission" date="2016-10" db="EMBL/GenBank/DDBJ databases">
        <authorList>
            <person name="Varghese N."/>
            <person name="Submissions S."/>
        </authorList>
    </citation>
    <scope>NUCLEOTIDE SEQUENCE [LARGE SCALE GENOMIC DNA]</scope>
    <source>
        <strain evidence="3">DC30,IBRC 10041,KCTC 4046</strain>
    </source>
</reference>
<dbReference type="EMBL" id="FNPC01000026">
    <property type="protein sequence ID" value="SDY98755.1"/>
    <property type="molecule type" value="Genomic_DNA"/>
</dbReference>
<dbReference type="Pfam" id="PF26435">
    <property type="entry name" value="DUF8118"/>
    <property type="match status" value="1"/>
</dbReference>
<dbReference type="InterPro" id="IPR058431">
    <property type="entry name" value="DUF8118"/>
</dbReference>
<dbReference type="OrthoDB" id="331404at2157"/>
<organism evidence="2 3">
    <name type="scientific">Halopenitus persicus</name>
    <dbReference type="NCBI Taxonomy" id="1048396"/>
    <lineage>
        <taxon>Archaea</taxon>
        <taxon>Methanobacteriati</taxon>
        <taxon>Methanobacteriota</taxon>
        <taxon>Stenosarchaea group</taxon>
        <taxon>Halobacteria</taxon>
        <taxon>Halobacteriales</taxon>
        <taxon>Haloferacaceae</taxon>
        <taxon>Halopenitus</taxon>
    </lineage>
</organism>
<feature type="domain" description="DUF8118" evidence="1">
    <location>
        <begin position="25"/>
        <end position="68"/>
    </location>
</feature>
<name>A0A1H3PD66_9EURY</name>
<keyword evidence="3" id="KW-1185">Reference proteome</keyword>
<evidence type="ECO:0000259" key="1">
    <source>
        <dbReference type="Pfam" id="PF26435"/>
    </source>
</evidence>